<evidence type="ECO:0000256" key="1">
    <source>
        <dbReference type="ARBA" id="ARBA00004442"/>
    </source>
</evidence>
<reference evidence="6 7" key="1">
    <citation type="submission" date="2017-11" db="EMBL/GenBank/DDBJ databases">
        <title>Taxonomic description and genome sequences of Spirosoma HA7 sp. nov., isolated from pollen microhabitat of Corylus avellana.</title>
        <authorList>
            <person name="Ambika Manirajan B."/>
            <person name="Suarez C."/>
            <person name="Ratering S."/>
            <person name="Geissler-Plaum R."/>
            <person name="Cardinale M."/>
            <person name="Sylvia S."/>
        </authorList>
    </citation>
    <scope>NUCLEOTIDE SEQUENCE [LARGE SCALE GENOMIC DNA]</scope>
    <source>
        <strain evidence="6 7">HA7</strain>
    </source>
</reference>
<dbReference type="PANTHER" id="PTHR40980:SF4">
    <property type="entry name" value="TONB-DEPENDENT RECEPTOR-LIKE BETA-BARREL DOMAIN-CONTAINING PROTEIN"/>
    <property type="match status" value="1"/>
</dbReference>
<dbReference type="GO" id="GO:0009279">
    <property type="term" value="C:cell outer membrane"/>
    <property type="evidence" value="ECO:0007669"/>
    <property type="project" value="UniProtKB-SubCell"/>
</dbReference>
<organism evidence="6 7">
    <name type="scientific">Spirosoma pollinicola</name>
    <dbReference type="NCBI Taxonomy" id="2057025"/>
    <lineage>
        <taxon>Bacteria</taxon>
        <taxon>Pseudomonadati</taxon>
        <taxon>Bacteroidota</taxon>
        <taxon>Cytophagia</taxon>
        <taxon>Cytophagales</taxon>
        <taxon>Cytophagaceae</taxon>
        <taxon>Spirosoma</taxon>
    </lineage>
</organism>
<evidence type="ECO:0000313" key="6">
    <source>
        <dbReference type="EMBL" id="AUD05808.1"/>
    </source>
</evidence>
<dbReference type="SUPFAM" id="SSF49464">
    <property type="entry name" value="Carboxypeptidase regulatory domain-like"/>
    <property type="match status" value="1"/>
</dbReference>
<gene>
    <name evidence="6" type="ORF">CWM47_30560</name>
</gene>
<proteinExistence type="predicted"/>
<dbReference type="InterPro" id="IPR008969">
    <property type="entry name" value="CarboxyPept-like_regulatory"/>
</dbReference>
<dbReference type="SUPFAM" id="SSF56935">
    <property type="entry name" value="Porins"/>
    <property type="match status" value="1"/>
</dbReference>
<dbReference type="Gene3D" id="2.60.40.1120">
    <property type="entry name" value="Carboxypeptidase-like, regulatory domain"/>
    <property type="match status" value="1"/>
</dbReference>
<dbReference type="Gene3D" id="2.40.170.20">
    <property type="entry name" value="TonB-dependent receptor, beta-barrel domain"/>
    <property type="match status" value="1"/>
</dbReference>
<keyword evidence="7" id="KW-1185">Reference proteome</keyword>
<feature type="chain" id="PRO_5014791441" description="Outer membrane protein beta-barrel domain-containing protein" evidence="4">
    <location>
        <begin position="20"/>
        <end position="816"/>
    </location>
</feature>
<dbReference type="InterPro" id="IPR037066">
    <property type="entry name" value="Plug_dom_sf"/>
</dbReference>
<dbReference type="RefSeq" id="WP_100992360.1">
    <property type="nucleotide sequence ID" value="NZ_CP025096.1"/>
</dbReference>
<keyword evidence="2" id="KW-0472">Membrane</keyword>
<accession>A0A2K8Z7I7</accession>
<dbReference type="Proteomes" id="UP000232883">
    <property type="component" value="Chromosome"/>
</dbReference>
<dbReference type="AlphaFoldDB" id="A0A2K8Z7I7"/>
<dbReference type="PANTHER" id="PTHR40980">
    <property type="entry name" value="PLUG DOMAIN-CONTAINING PROTEIN"/>
    <property type="match status" value="1"/>
</dbReference>
<evidence type="ECO:0000256" key="3">
    <source>
        <dbReference type="ARBA" id="ARBA00023237"/>
    </source>
</evidence>
<sequence length="816" mass="90039">MKTSIILFLLWGLSFTVSAQSKPGHISGRVLDEHQKPIEFATVALVSASVDSAFVKATYTDPTGAFAFESLNEGRYRVKITFVGYQNAASPVLVLTPNQPATDMGSIALQPQTKQLSEVVVTGQKAVIEQKIDRMVLNVDALPSNAGATALDVLEKSPGVSVDPNGNVSLKGKKEVMIMLDDKLTYLSGDELVNLLRSMNASQLNQIEIMTNPSAKYDASGNAGIINIRTKKQTVQGFNGTLTLGLGYSPYFKSNDGLSMNYRSGKVNTFFNYGFIQNNGYFNIETHRNFLDANGLKTGELNQSAHRINQNQTNNLKLGMDYFASARTTLGFSLTGFYNPQRPTGETTTRLTDGNGKVDSTLSTPSSGQALWRNGAINVNARHTFGEASAGREISASADLLTYNASNAQNLVTNTYSSDGALLSQLPLRGDIPLDITIFTAKVDYMQPLGQYKFETGVKTATSNTNNQANYFLTTNGVEAPDYGLSNQFKYHESINAVYSNLSRQVGKWYGQLGLRYENTQYTGHQLGNPEKPDSVFVRHYSNLFPTLFVSYKANERNQFVVSVGRRIDRPAYRDLNPFLSIIDRYAYSTGNPFLRPQFTNNFELSHTYNNFLTTTLNYSRTDGFITETLQKQGDVIVRSVGNIAIRDNVGLAISMHLPVTSFWSANLFVNGAYTAFNGTVADLPFQASAFSMNLNLTNQFKLGSGWAAEVSGFYHGRNRDEGQAIIRSISQLSLGLSKQLWDKKASLVFNVRDVFHSQISREIQNFQNVVSTANFTRDTRVANISFVYRFGQSIKGGAARARTSAEDEKDRVKLQ</sequence>
<evidence type="ECO:0000256" key="2">
    <source>
        <dbReference type="ARBA" id="ARBA00023136"/>
    </source>
</evidence>
<dbReference type="InterPro" id="IPR036942">
    <property type="entry name" value="Beta-barrel_TonB_sf"/>
</dbReference>
<feature type="domain" description="Outer membrane protein beta-barrel" evidence="5">
    <location>
        <begin position="389"/>
        <end position="789"/>
    </location>
</feature>
<name>A0A2K8Z7I7_9BACT</name>
<feature type="signal peptide" evidence="4">
    <location>
        <begin position="1"/>
        <end position="19"/>
    </location>
</feature>
<dbReference type="Gene3D" id="2.170.130.10">
    <property type="entry name" value="TonB-dependent receptor, plug domain"/>
    <property type="match status" value="1"/>
</dbReference>
<dbReference type="Pfam" id="PF14905">
    <property type="entry name" value="OMP_b-brl_3"/>
    <property type="match status" value="1"/>
</dbReference>
<dbReference type="EMBL" id="CP025096">
    <property type="protein sequence ID" value="AUD05808.1"/>
    <property type="molecule type" value="Genomic_DNA"/>
</dbReference>
<dbReference type="Pfam" id="PF13620">
    <property type="entry name" value="CarboxypepD_reg"/>
    <property type="match status" value="1"/>
</dbReference>
<evidence type="ECO:0000256" key="4">
    <source>
        <dbReference type="SAM" id="SignalP"/>
    </source>
</evidence>
<evidence type="ECO:0000259" key="5">
    <source>
        <dbReference type="Pfam" id="PF14905"/>
    </source>
</evidence>
<comment type="subcellular location">
    <subcellularLocation>
        <location evidence="1">Cell outer membrane</location>
    </subcellularLocation>
</comment>
<keyword evidence="3" id="KW-0998">Cell outer membrane</keyword>
<dbReference type="InterPro" id="IPR041700">
    <property type="entry name" value="OMP_b-brl_3"/>
</dbReference>
<dbReference type="OrthoDB" id="905812at2"/>
<protein>
    <recommendedName>
        <fullName evidence="5">Outer membrane protein beta-barrel domain-containing protein</fullName>
    </recommendedName>
</protein>
<keyword evidence="4" id="KW-0732">Signal</keyword>
<evidence type="ECO:0000313" key="7">
    <source>
        <dbReference type="Proteomes" id="UP000232883"/>
    </source>
</evidence>
<dbReference type="KEGG" id="spir:CWM47_30560"/>